<gene>
    <name evidence="2" type="ORF">LIER_07486</name>
</gene>
<accession>A0AAV3PD04</accession>
<dbReference type="InterPro" id="IPR043502">
    <property type="entry name" value="DNA/RNA_pol_sf"/>
</dbReference>
<sequence length="196" mass="22810">MVCKLQRILYGLKQAPRQWYERFDSFMLHHGFRRTLMDHCVYVKGATIADPISLLLYVDDMLIMGKSMNEIKDLKEKLSAAFEMKDLGQAEHIPSMGIKRDRDHKLLWLSHKKYVLKVLKRFNMDSSKAVSSPLGTHFKMNTKLCPQTKEEHLAMQKIPYALEIGSLMYAMICIRPDIAYVVGLLSRFTTNLRKKQ</sequence>
<evidence type="ECO:0000313" key="3">
    <source>
        <dbReference type="Proteomes" id="UP001454036"/>
    </source>
</evidence>
<evidence type="ECO:0000259" key="1">
    <source>
        <dbReference type="Pfam" id="PF07727"/>
    </source>
</evidence>
<evidence type="ECO:0000313" key="2">
    <source>
        <dbReference type="EMBL" id="GAA0147897.1"/>
    </source>
</evidence>
<dbReference type="Pfam" id="PF07727">
    <property type="entry name" value="RVT_2"/>
    <property type="match status" value="1"/>
</dbReference>
<protein>
    <recommendedName>
        <fullName evidence="1">Reverse transcriptase Ty1/copia-type domain-containing protein</fullName>
    </recommendedName>
</protein>
<keyword evidence="3" id="KW-1185">Reference proteome</keyword>
<reference evidence="2 3" key="1">
    <citation type="submission" date="2024-01" db="EMBL/GenBank/DDBJ databases">
        <title>The complete chloroplast genome sequence of Lithospermum erythrorhizon: insights into the phylogenetic relationship among Boraginaceae species and the maternal lineages of purple gromwells.</title>
        <authorList>
            <person name="Okada T."/>
            <person name="Watanabe K."/>
        </authorList>
    </citation>
    <scope>NUCLEOTIDE SEQUENCE [LARGE SCALE GENOMIC DNA]</scope>
</reference>
<proteinExistence type="predicted"/>
<dbReference type="EMBL" id="BAABME010001155">
    <property type="protein sequence ID" value="GAA0147897.1"/>
    <property type="molecule type" value="Genomic_DNA"/>
</dbReference>
<dbReference type="AlphaFoldDB" id="A0AAV3PD04"/>
<comment type="caution">
    <text evidence="2">The sequence shown here is derived from an EMBL/GenBank/DDBJ whole genome shotgun (WGS) entry which is preliminary data.</text>
</comment>
<dbReference type="Proteomes" id="UP001454036">
    <property type="component" value="Unassembled WGS sequence"/>
</dbReference>
<feature type="domain" description="Reverse transcriptase Ty1/copia-type" evidence="1">
    <location>
        <begin position="2"/>
        <end position="134"/>
    </location>
</feature>
<name>A0AAV3PD04_LITER</name>
<dbReference type="SUPFAM" id="SSF56672">
    <property type="entry name" value="DNA/RNA polymerases"/>
    <property type="match status" value="1"/>
</dbReference>
<organism evidence="2 3">
    <name type="scientific">Lithospermum erythrorhizon</name>
    <name type="common">Purple gromwell</name>
    <name type="synonym">Lithospermum officinale var. erythrorhizon</name>
    <dbReference type="NCBI Taxonomy" id="34254"/>
    <lineage>
        <taxon>Eukaryota</taxon>
        <taxon>Viridiplantae</taxon>
        <taxon>Streptophyta</taxon>
        <taxon>Embryophyta</taxon>
        <taxon>Tracheophyta</taxon>
        <taxon>Spermatophyta</taxon>
        <taxon>Magnoliopsida</taxon>
        <taxon>eudicotyledons</taxon>
        <taxon>Gunneridae</taxon>
        <taxon>Pentapetalae</taxon>
        <taxon>asterids</taxon>
        <taxon>lamiids</taxon>
        <taxon>Boraginales</taxon>
        <taxon>Boraginaceae</taxon>
        <taxon>Boraginoideae</taxon>
        <taxon>Lithospermeae</taxon>
        <taxon>Lithospermum</taxon>
    </lineage>
</organism>
<dbReference type="InterPro" id="IPR013103">
    <property type="entry name" value="RVT_2"/>
</dbReference>